<protein>
    <submittedName>
        <fullName evidence="3">Sensory/regulatory protein RpfC</fullName>
        <ecNumber evidence="3">2.7.13.3</ecNumber>
    </submittedName>
</protein>
<name>A0ABY1RPK9_9XANT</name>
<keyword evidence="3" id="KW-0808">Transferase</keyword>
<dbReference type="Proteomes" id="UP000195877">
    <property type="component" value="Chromosome 1"/>
</dbReference>
<evidence type="ECO:0000256" key="2">
    <source>
        <dbReference type="SAM" id="Phobius"/>
    </source>
</evidence>
<feature type="transmembrane region" description="Helical" evidence="2">
    <location>
        <begin position="151"/>
        <end position="172"/>
    </location>
</feature>
<keyword evidence="2" id="KW-0812">Transmembrane</keyword>
<gene>
    <name evidence="3" type="primary">rpfC_2</name>
    <name evidence="3" type="ORF">PD885_01971</name>
</gene>
<reference evidence="3 4" key="1">
    <citation type="submission" date="2017-05" db="EMBL/GenBank/DDBJ databases">
        <authorList>
            <person name="Blom J."/>
        </authorList>
    </citation>
    <scope>NUCLEOTIDE SEQUENCE [LARGE SCALE GENOMIC DNA]</scope>
    <source>
        <strain evidence="3">PD885</strain>
    </source>
</reference>
<dbReference type="EMBL" id="LT853882">
    <property type="protein sequence ID" value="SMQ99215.1"/>
    <property type="molecule type" value="Genomic_DNA"/>
</dbReference>
<proteinExistence type="predicted"/>
<keyword evidence="4" id="KW-1185">Reference proteome</keyword>
<feature type="transmembrane region" description="Helical" evidence="2">
    <location>
        <begin position="91"/>
        <end position="113"/>
    </location>
</feature>
<dbReference type="EC" id="2.7.13.3" evidence="3"/>
<evidence type="ECO:0000256" key="1">
    <source>
        <dbReference type="SAM" id="MobiDB-lite"/>
    </source>
</evidence>
<sequence>MARGQLRDQLAKRTDSEHGQASVRIAMILVIVAYSVRSASQWQVFRHQLHQLFWLIAIGKKVALLIVVWSVAMPKKLYLRRTLGMQSDYGLVALAMTRLGAPMACLSVFLLWVTIGDGLHVDRQTLHMAMAMAAPSVGMTLADSADCQQQLGLAIALLSALIVIPMSLLRLLSEQANAPAAPHPVGGDDAASAHGRNPSSSDATARLRRL</sequence>
<dbReference type="RefSeq" id="WP_088057119.1">
    <property type="nucleotide sequence ID" value="NZ_JAUBKZ010000006.1"/>
</dbReference>
<evidence type="ECO:0000313" key="4">
    <source>
        <dbReference type="Proteomes" id="UP000195877"/>
    </source>
</evidence>
<keyword evidence="2" id="KW-0472">Membrane</keyword>
<feature type="transmembrane region" description="Helical" evidence="2">
    <location>
        <begin position="52"/>
        <end position="71"/>
    </location>
</feature>
<accession>A0ABY1RPK9</accession>
<feature type="region of interest" description="Disordered" evidence="1">
    <location>
        <begin position="180"/>
        <end position="210"/>
    </location>
</feature>
<organism evidence="3 4">
    <name type="scientific">Xanthomonas fragariae</name>
    <dbReference type="NCBI Taxonomy" id="48664"/>
    <lineage>
        <taxon>Bacteria</taxon>
        <taxon>Pseudomonadati</taxon>
        <taxon>Pseudomonadota</taxon>
        <taxon>Gammaproteobacteria</taxon>
        <taxon>Lysobacterales</taxon>
        <taxon>Lysobacteraceae</taxon>
        <taxon>Xanthomonas</taxon>
    </lineage>
</organism>
<dbReference type="GO" id="GO:0004673">
    <property type="term" value="F:protein histidine kinase activity"/>
    <property type="evidence" value="ECO:0007669"/>
    <property type="project" value="UniProtKB-EC"/>
</dbReference>
<evidence type="ECO:0000313" key="3">
    <source>
        <dbReference type="EMBL" id="SMQ99215.1"/>
    </source>
</evidence>
<feature type="transmembrane region" description="Helical" evidence="2">
    <location>
        <begin position="21"/>
        <end position="40"/>
    </location>
</feature>
<keyword evidence="2" id="KW-1133">Transmembrane helix</keyword>